<feature type="compositionally biased region" description="Polar residues" evidence="1">
    <location>
        <begin position="181"/>
        <end position="192"/>
    </location>
</feature>
<protein>
    <submittedName>
        <fullName evidence="2">Uncharacterized protein</fullName>
    </submittedName>
</protein>
<organism evidence="2 3">
    <name type="scientific">Dendrothele bispora (strain CBS 962.96)</name>
    <dbReference type="NCBI Taxonomy" id="1314807"/>
    <lineage>
        <taxon>Eukaryota</taxon>
        <taxon>Fungi</taxon>
        <taxon>Dikarya</taxon>
        <taxon>Basidiomycota</taxon>
        <taxon>Agaricomycotina</taxon>
        <taxon>Agaricomycetes</taxon>
        <taxon>Agaricomycetidae</taxon>
        <taxon>Agaricales</taxon>
        <taxon>Agaricales incertae sedis</taxon>
        <taxon>Dendrothele</taxon>
    </lineage>
</organism>
<feature type="compositionally biased region" description="Low complexity" evidence="1">
    <location>
        <begin position="69"/>
        <end position="99"/>
    </location>
</feature>
<reference evidence="2 3" key="1">
    <citation type="journal article" date="2019" name="Nat. Ecol. Evol.">
        <title>Megaphylogeny resolves global patterns of mushroom evolution.</title>
        <authorList>
            <person name="Varga T."/>
            <person name="Krizsan K."/>
            <person name="Foldi C."/>
            <person name="Dima B."/>
            <person name="Sanchez-Garcia M."/>
            <person name="Sanchez-Ramirez S."/>
            <person name="Szollosi G.J."/>
            <person name="Szarkandi J.G."/>
            <person name="Papp V."/>
            <person name="Albert L."/>
            <person name="Andreopoulos W."/>
            <person name="Angelini C."/>
            <person name="Antonin V."/>
            <person name="Barry K.W."/>
            <person name="Bougher N.L."/>
            <person name="Buchanan P."/>
            <person name="Buyck B."/>
            <person name="Bense V."/>
            <person name="Catcheside P."/>
            <person name="Chovatia M."/>
            <person name="Cooper J."/>
            <person name="Damon W."/>
            <person name="Desjardin D."/>
            <person name="Finy P."/>
            <person name="Geml J."/>
            <person name="Haridas S."/>
            <person name="Hughes K."/>
            <person name="Justo A."/>
            <person name="Karasinski D."/>
            <person name="Kautmanova I."/>
            <person name="Kiss B."/>
            <person name="Kocsube S."/>
            <person name="Kotiranta H."/>
            <person name="LaButti K.M."/>
            <person name="Lechner B.E."/>
            <person name="Liimatainen K."/>
            <person name="Lipzen A."/>
            <person name="Lukacs Z."/>
            <person name="Mihaltcheva S."/>
            <person name="Morgado L.N."/>
            <person name="Niskanen T."/>
            <person name="Noordeloos M.E."/>
            <person name="Ohm R.A."/>
            <person name="Ortiz-Santana B."/>
            <person name="Ovrebo C."/>
            <person name="Racz N."/>
            <person name="Riley R."/>
            <person name="Savchenko A."/>
            <person name="Shiryaev A."/>
            <person name="Soop K."/>
            <person name="Spirin V."/>
            <person name="Szebenyi C."/>
            <person name="Tomsovsky M."/>
            <person name="Tulloss R.E."/>
            <person name="Uehling J."/>
            <person name="Grigoriev I.V."/>
            <person name="Vagvolgyi C."/>
            <person name="Papp T."/>
            <person name="Martin F.M."/>
            <person name="Miettinen O."/>
            <person name="Hibbett D.S."/>
            <person name="Nagy L.G."/>
        </authorList>
    </citation>
    <scope>NUCLEOTIDE SEQUENCE [LARGE SCALE GENOMIC DNA]</scope>
    <source>
        <strain evidence="2 3">CBS 962.96</strain>
    </source>
</reference>
<proteinExistence type="predicted"/>
<evidence type="ECO:0000313" key="2">
    <source>
        <dbReference type="EMBL" id="THU91313.1"/>
    </source>
</evidence>
<feature type="region of interest" description="Disordered" evidence="1">
    <location>
        <begin position="69"/>
        <end position="122"/>
    </location>
</feature>
<evidence type="ECO:0000256" key="1">
    <source>
        <dbReference type="SAM" id="MobiDB-lite"/>
    </source>
</evidence>
<gene>
    <name evidence="2" type="ORF">K435DRAFT_863504</name>
</gene>
<keyword evidence="3" id="KW-1185">Reference proteome</keyword>
<accession>A0A4S8LQP3</accession>
<dbReference type="EMBL" id="ML179309">
    <property type="protein sequence ID" value="THU91313.1"/>
    <property type="molecule type" value="Genomic_DNA"/>
</dbReference>
<evidence type="ECO:0000313" key="3">
    <source>
        <dbReference type="Proteomes" id="UP000297245"/>
    </source>
</evidence>
<sequence>MHTHTTPYNSLPPLPTPIKPIAGSERTAAAAFLLTSAAFAHIPSKRPVGISLQIPETSVHGISSALVNAGSSGSSASASGPMSAQQQQQQQTSQQQVLVPSPPPPSSAQVHHEQSSTSLTWSKKPMVPETLVAGYAVDPERHSNVPKSLYFYTLACSPLELATASYGSSSSSNTPVSASTETMESEAQSVQETDIDDARAQEESDADS</sequence>
<dbReference type="AlphaFoldDB" id="A0A4S8LQP3"/>
<feature type="region of interest" description="Disordered" evidence="1">
    <location>
        <begin position="164"/>
        <end position="208"/>
    </location>
</feature>
<dbReference type="Proteomes" id="UP000297245">
    <property type="component" value="Unassembled WGS sequence"/>
</dbReference>
<name>A0A4S8LQP3_DENBC</name>
<feature type="compositionally biased region" description="Low complexity" evidence="1">
    <location>
        <begin position="164"/>
        <end position="180"/>
    </location>
</feature>